<dbReference type="Pfam" id="PF00150">
    <property type="entry name" value="Cellulase"/>
    <property type="match status" value="1"/>
</dbReference>
<dbReference type="Proteomes" id="UP000077755">
    <property type="component" value="Chromosome 2"/>
</dbReference>
<proteinExistence type="inferred from homology"/>
<evidence type="ECO:0000256" key="3">
    <source>
        <dbReference type="ARBA" id="ARBA00023295"/>
    </source>
</evidence>
<dbReference type="GO" id="GO:0000272">
    <property type="term" value="P:polysaccharide catabolic process"/>
    <property type="evidence" value="ECO:0007669"/>
    <property type="project" value="InterPro"/>
</dbReference>
<reference evidence="8" key="2">
    <citation type="submission" date="2022-03" db="EMBL/GenBank/DDBJ databases">
        <title>Draft title - Genomic analysis of global carrot germplasm unveils the trajectory of domestication and the origin of high carotenoid orange carrot.</title>
        <authorList>
            <person name="Iorizzo M."/>
            <person name="Ellison S."/>
            <person name="Senalik D."/>
            <person name="Macko-Podgorni A."/>
            <person name="Grzebelus D."/>
            <person name="Bostan H."/>
            <person name="Rolling W."/>
            <person name="Curaba J."/>
            <person name="Simon P."/>
        </authorList>
    </citation>
    <scope>NUCLEOTIDE SEQUENCE</scope>
    <source>
        <tissue evidence="8">Leaf</tissue>
    </source>
</reference>
<dbReference type="InterPro" id="IPR000772">
    <property type="entry name" value="Ricin_B_lectin"/>
</dbReference>
<keyword evidence="3 4" id="KW-0326">Glycosidase</keyword>
<evidence type="ECO:0000313" key="7">
    <source>
        <dbReference type="EMBL" id="KZN04740.1"/>
    </source>
</evidence>
<dbReference type="SUPFAM" id="SSF50370">
    <property type="entry name" value="Ricin B-like lectins"/>
    <property type="match status" value="1"/>
</dbReference>
<feature type="domain" description="Glycoside hydrolase family 5" evidence="5">
    <location>
        <begin position="40"/>
        <end position="347"/>
    </location>
</feature>
<keyword evidence="2 4" id="KW-0378">Hydrolase</keyword>
<dbReference type="STRING" id="79200.A0A166D586"/>
<sequence length="532" mass="60931">MQSCIAILYLVALSFVCFSTLTLSLPLSTKSRWIVDDLTGKRVKLAGLNWAGHVGPMLPEGLDKRPLSEIAKHIALTGFNNVRLTYATYMYTRYANRTVLDSFRDLGLEAAIRGIRRNNPQILELTLTEAHKAVVDELAINGVTVLLDCQVSEPIWCCGNDDGNGFWGDKNLQPQEWLRALRIVAAFYKYTPTVVAMSLRNELRGPRQNSEDWYNYVQKGAKAIHKTNPHVLVVVSGLSYDLDLSFLKKRPLRLNLDNKIVYEAHRYAFSNRERDRWLHQPLNHVCDSITRDMNRRSTFLVEGSEPAPLFVTEFGINMEGTNPADNNFFSCFLVYLAEHDLDWNLWGVQGSYYIRLGREDDDEQYAVFDHNMTRVRNPQFQRRLASIQGKIQDPHSEVPTHDVLYHPKSGACIGVNEKFELQPSGCHSFGRYWRYDKDKHVIRLLGTEFCLSSTGEGRPVVLTKDCANMKSMWKSVSNYQLANYRDNMCLHYDSDYSEKILTRKCICPDDDDPGCVENPSSQWFKLITSNAK</sequence>
<dbReference type="PANTHER" id="PTHR31263">
    <property type="entry name" value="CELLULASE FAMILY PROTEIN (AFU_ORTHOLOGUE AFUA_5G14560)"/>
    <property type="match status" value="1"/>
</dbReference>
<dbReference type="AlphaFoldDB" id="A0A166D586"/>
<evidence type="ECO:0000256" key="1">
    <source>
        <dbReference type="ARBA" id="ARBA00005641"/>
    </source>
</evidence>
<dbReference type="PANTHER" id="PTHR31263:SF0">
    <property type="entry name" value="CELLULASE FAMILY PROTEIN (AFU_ORTHOLOGUE AFUA_5G14560)"/>
    <property type="match status" value="1"/>
</dbReference>
<dbReference type="EMBL" id="CP093344">
    <property type="protein sequence ID" value="WOG87052.1"/>
    <property type="molecule type" value="Genomic_DNA"/>
</dbReference>
<dbReference type="Gene3D" id="3.20.20.80">
    <property type="entry name" value="Glycosidases"/>
    <property type="match status" value="1"/>
</dbReference>
<reference evidence="7" key="1">
    <citation type="journal article" date="2016" name="Nat. Genet.">
        <title>A high-quality carrot genome assembly provides new insights into carotenoid accumulation and asterid genome evolution.</title>
        <authorList>
            <person name="Iorizzo M."/>
            <person name="Ellison S."/>
            <person name="Senalik D."/>
            <person name="Zeng P."/>
            <person name="Satapoomin P."/>
            <person name="Huang J."/>
            <person name="Bowman M."/>
            <person name="Iovene M."/>
            <person name="Sanseverino W."/>
            <person name="Cavagnaro P."/>
            <person name="Yildiz M."/>
            <person name="Macko-Podgorni A."/>
            <person name="Moranska E."/>
            <person name="Grzebelus E."/>
            <person name="Grzebelus D."/>
            <person name="Ashrafi H."/>
            <person name="Zheng Z."/>
            <person name="Cheng S."/>
            <person name="Spooner D."/>
            <person name="Van Deynze A."/>
            <person name="Simon P."/>
        </authorList>
    </citation>
    <scope>NUCLEOTIDE SEQUENCE [LARGE SCALE GENOMIC DNA]</scope>
    <source>
        <tissue evidence="7">Leaf</tissue>
    </source>
</reference>
<dbReference type="InterPro" id="IPR001547">
    <property type="entry name" value="Glyco_hydro_5"/>
</dbReference>
<name>A0A166D586_DAUCS</name>
<evidence type="ECO:0000313" key="8">
    <source>
        <dbReference type="EMBL" id="WOG87052.1"/>
    </source>
</evidence>
<dbReference type="GO" id="GO:0004553">
    <property type="term" value="F:hydrolase activity, hydrolyzing O-glycosyl compounds"/>
    <property type="evidence" value="ECO:0007669"/>
    <property type="project" value="InterPro"/>
</dbReference>
<organism evidence="7">
    <name type="scientific">Daucus carota subsp. sativus</name>
    <name type="common">Carrot</name>
    <dbReference type="NCBI Taxonomy" id="79200"/>
    <lineage>
        <taxon>Eukaryota</taxon>
        <taxon>Viridiplantae</taxon>
        <taxon>Streptophyta</taxon>
        <taxon>Embryophyta</taxon>
        <taxon>Tracheophyta</taxon>
        <taxon>Spermatophyta</taxon>
        <taxon>Magnoliopsida</taxon>
        <taxon>eudicotyledons</taxon>
        <taxon>Gunneridae</taxon>
        <taxon>Pentapetalae</taxon>
        <taxon>asterids</taxon>
        <taxon>campanulids</taxon>
        <taxon>Apiales</taxon>
        <taxon>Apiaceae</taxon>
        <taxon>Apioideae</taxon>
        <taxon>Scandiceae</taxon>
        <taxon>Daucinae</taxon>
        <taxon>Daucus</taxon>
        <taxon>Daucus sect. Daucus</taxon>
    </lineage>
</organism>
<dbReference type="OrthoDB" id="442731at2759"/>
<evidence type="ECO:0000313" key="9">
    <source>
        <dbReference type="Proteomes" id="UP000077755"/>
    </source>
</evidence>
<gene>
    <name evidence="7" type="ORF">DCAR_005577</name>
    <name evidence="8" type="ORF">DCAR_0206272</name>
</gene>
<evidence type="ECO:0000259" key="5">
    <source>
        <dbReference type="Pfam" id="PF00150"/>
    </source>
</evidence>
<protein>
    <submittedName>
        <fullName evidence="7">Uncharacterized protein</fullName>
    </submittedName>
</protein>
<accession>A0A166D586</accession>
<dbReference type="InterPro" id="IPR017853">
    <property type="entry name" value="GH"/>
</dbReference>
<dbReference type="OMA" id="MFTRPNY"/>
<evidence type="ECO:0000256" key="2">
    <source>
        <dbReference type="ARBA" id="ARBA00022801"/>
    </source>
</evidence>
<evidence type="ECO:0000259" key="6">
    <source>
        <dbReference type="Pfam" id="PF00652"/>
    </source>
</evidence>
<dbReference type="InterPro" id="IPR035992">
    <property type="entry name" value="Ricin_B-like_lectins"/>
</dbReference>
<dbReference type="Gene3D" id="2.80.10.50">
    <property type="match status" value="1"/>
</dbReference>
<feature type="domain" description="Ricin B lectin" evidence="6">
    <location>
        <begin position="407"/>
        <end position="505"/>
    </location>
</feature>
<dbReference type="Gramene" id="KZN04740">
    <property type="protein sequence ID" value="KZN04740"/>
    <property type="gene ID" value="DCAR_005577"/>
</dbReference>
<dbReference type="KEGG" id="dcr:108208291"/>
<dbReference type="Pfam" id="PF00652">
    <property type="entry name" value="Ricin_B_lectin"/>
    <property type="match status" value="1"/>
</dbReference>
<keyword evidence="9" id="KW-1185">Reference proteome</keyword>
<dbReference type="EMBL" id="LNRQ01000002">
    <property type="protein sequence ID" value="KZN04740.1"/>
    <property type="molecule type" value="Genomic_DNA"/>
</dbReference>
<dbReference type="SUPFAM" id="SSF51445">
    <property type="entry name" value="(Trans)glycosidases"/>
    <property type="match status" value="1"/>
</dbReference>
<evidence type="ECO:0000256" key="4">
    <source>
        <dbReference type="RuleBase" id="RU361153"/>
    </source>
</evidence>
<comment type="similarity">
    <text evidence="1 4">Belongs to the glycosyl hydrolase 5 (cellulase A) family.</text>
</comment>